<feature type="compositionally biased region" description="Low complexity" evidence="1">
    <location>
        <begin position="84"/>
        <end position="101"/>
    </location>
</feature>
<proteinExistence type="predicted"/>
<evidence type="ECO:0000313" key="4">
    <source>
        <dbReference type="Proteomes" id="UP000186096"/>
    </source>
</evidence>
<protein>
    <submittedName>
        <fullName evidence="3">Uncharacterized protein</fullName>
    </submittedName>
</protein>
<dbReference type="EMBL" id="FTNI01000006">
    <property type="protein sequence ID" value="SIR13213.1"/>
    <property type="molecule type" value="Genomic_DNA"/>
</dbReference>
<keyword evidence="2" id="KW-0472">Membrane</keyword>
<keyword evidence="2" id="KW-0812">Transmembrane</keyword>
<evidence type="ECO:0000256" key="1">
    <source>
        <dbReference type="SAM" id="MobiDB-lite"/>
    </source>
</evidence>
<keyword evidence="2" id="KW-1133">Transmembrane helix</keyword>
<feature type="compositionally biased region" description="Basic and acidic residues" evidence="1">
    <location>
        <begin position="48"/>
        <end position="57"/>
    </location>
</feature>
<name>A0A1N6YF86_9ACTN</name>
<accession>A0A1N6YF86</accession>
<evidence type="ECO:0000256" key="2">
    <source>
        <dbReference type="SAM" id="Phobius"/>
    </source>
</evidence>
<gene>
    <name evidence="3" type="ORF">SAMN05421833_106117</name>
</gene>
<feature type="compositionally biased region" description="Gly residues" evidence="1">
    <location>
        <begin position="158"/>
        <end position="203"/>
    </location>
</feature>
<feature type="transmembrane region" description="Helical" evidence="2">
    <location>
        <begin position="312"/>
        <end position="334"/>
    </location>
</feature>
<sequence>MQDPPTDPTGEQFREAFRGFAAAAPGSHEIMPGTPNSGMISGGTVPTDRSEHQREPSWPEMPPAWPEAPPSSSFTPTVRSFVEGAPHQQPQQAADATATMAGPPPGTAPERSFPAFTRDGYSGSEGFGGAESFGGPAPAYGAPGAAGPGQEQYRHPGQGQGYGPGQGQGFGPGQGQAPGQGQGQGPGQGFGPGQGPGQGQPGPHGGPFPGGPEHPRPSAPFTPSVRSYAESAPLASTAPPSAATAPPQPHHSQPQPQPQPQPEDPYRPFVTAGQISGPKTPPAHRQQELWNTVFGENYQAIDEYEDEPGRPVWLYALVASVVAALVGVLVWAFAAGPLSSGDAAEAATSAKPTPVKTGATTKPQTQTASRLPVYKGTASPVNGVLTDTAGRITLPKLGGPWQADADPAQTKAAYGFTSRQYVPAGMTTKGKREFAAVMSGPLSQSLAAKYTTPGSLGPVINAVMYRARQTQFPKDNKIAKVAQQRLTRNNLTGLAAAYKVTADGATTTVVIAAVNTGADLPTIVYMAVPELKDELLPDINTVFRSIKPLG</sequence>
<feature type="compositionally biased region" description="Pro residues" evidence="1">
    <location>
        <begin position="204"/>
        <end position="220"/>
    </location>
</feature>
<dbReference type="STRING" id="58117.SAMN05421833_106117"/>
<feature type="compositionally biased region" description="Gly residues" evidence="1">
    <location>
        <begin position="123"/>
        <end position="132"/>
    </location>
</feature>
<evidence type="ECO:0000313" key="3">
    <source>
        <dbReference type="EMBL" id="SIR13213.1"/>
    </source>
</evidence>
<feature type="compositionally biased region" description="Polar residues" evidence="1">
    <location>
        <begin position="358"/>
        <end position="367"/>
    </location>
</feature>
<dbReference type="AlphaFoldDB" id="A0A1N6YF86"/>
<organism evidence="3 4">
    <name type="scientific">Microbispora rosea</name>
    <dbReference type="NCBI Taxonomy" id="58117"/>
    <lineage>
        <taxon>Bacteria</taxon>
        <taxon>Bacillati</taxon>
        <taxon>Actinomycetota</taxon>
        <taxon>Actinomycetes</taxon>
        <taxon>Streptosporangiales</taxon>
        <taxon>Streptosporangiaceae</taxon>
        <taxon>Microbispora</taxon>
    </lineage>
</organism>
<dbReference type="Proteomes" id="UP000186096">
    <property type="component" value="Unassembled WGS sequence"/>
</dbReference>
<reference evidence="4" key="1">
    <citation type="submission" date="2017-01" db="EMBL/GenBank/DDBJ databases">
        <authorList>
            <person name="Varghese N."/>
            <person name="Submissions S."/>
        </authorList>
    </citation>
    <scope>NUCLEOTIDE SEQUENCE [LARGE SCALE GENOMIC DNA]</scope>
    <source>
        <strain evidence="4">ATCC 12950</strain>
    </source>
</reference>
<feature type="compositionally biased region" description="Low complexity" evidence="1">
    <location>
        <begin position="231"/>
        <end position="254"/>
    </location>
</feature>
<feature type="compositionally biased region" description="Low complexity" evidence="1">
    <location>
        <begin position="133"/>
        <end position="149"/>
    </location>
</feature>
<feature type="compositionally biased region" description="Pro residues" evidence="1">
    <location>
        <begin position="59"/>
        <end position="69"/>
    </location>
</feature>
<feature type="region of interest" description="Disordered" evidence="1">
    <location>
        <begin position="348"/>
        <end position="367"/>
    </location>
</feature>
<keyword evidence="4" id="KW-1185">Reference proteome</keyword>
<feature type="region of interest" description="Disordered" evidence="1">
    <location>
        <begin position="25"/>
        <end position="284"/>
    </location>
</feature>